<dbReference type="Gene3D" id="3.50.50.60">
    <property type="entry name" value="FAD/NAD(P)-binding domain"/>
    <property type="match status" value="2"/>
</dbReference>
<dbReference type="InterPro" id="IPR036188">
    <property type="entry name" value="FAD/NAD-bd_sf"/>
</dbReference>
<dbReference type="InterPro" id="IPR005982">
    <property type="entry name" value="Thioredox_Rdtase"/>
</dbReference>
<dbReference type="Pfam" id="PF07992">
    <property type="entry name" value="Pyr_redox_2"/>
    <property type="match status" value="1"/>
</dbReference>
<evidence type="ECO:0000256" key="2">
    <source>
        <dbReference type="ARBA" id="ARBA00018719"/>
    </source>
</evidence>
<sequence>MSNVISSRLIVLGSGPAGYTAAIYAARAGLNPIVVQGIQPGGQLTTTADVENYPGFRNVIQGPWLMEEMQAQAEHVGTKVVWDHVSEVDLSRRPFVLKGDGGAEYHADALVIATGAQAKWLGLPSEEHMKGKGASACATCDGFFYRGKKVAVIGGGNTAVEEALYLTNHSHDVTLIHRRDSLRAEKILQDRLFAHPNIKIVWDSEVAEFVAGGMPEALVGLDIRNVKSGSITRIDVDGAFVAIGHKPATELFEGKLKLDSDGYIEVETGTTRTSIPGVFACGDVMDKIYRQAVTAAGTGCMAALDAEKFLAAEEFGALQAAE</sequence>
<keyword evidence="9" id="KW-0521">NADP</keyword>
<evidence type="ECO:0000313" key="11">
    <source>
        <dbReference type="EMBL" id="MCF2513971.1"/>
    </source>
</evidence>
<dbReference type="EC" id="1.8.1.9" evidence="8"/>
<comment type="subunit">
    <text evidence="8">Homodimer.</text>
</comment>
<keyword evidence="3 8" id="KW-0285">Flavoprotein</keyword>
<dbReference type="InterPro" id="IPR008255">
    <property type="entry name" value="Pyr_nucl-diS_OxRdtase_2_AS"/>
</dbReference>
<comment type="catalytic activity">
    <reaction evidence="8">
        <text>[thioredoxin]-dithiol + NADP(+) = [thioredoxin]-disulfide + NADPH + H(+)</text>
        <dbReference type="Rhea" id="RHEA:20345"/>
        <dbReference type="Rhea" id="RHEA-COMP:10698"/>
        <dbReference type="Rhea" id="RHEA-COMP:10700"/>
        <dbReference type="ChEBI" id="CHEBI:15378"/>
        <dbReference type="ChEBI" id="CHEBI:29950"/>
        <dbReference type="ChEBI" id="CHEBI:50058"/>
        <dbReference type="ChEBI" id="CHEBI:57783"/>
        <dbReference type="ChEBI" id="CHEBI:58349"/>
        <dbReference type="EC" id="1.8.1.9"/>
    </reaction>
</comment>
<dbReference type="PANTHER" id="PTHR48105">
    <property type="entry name" value="THIOREDOXIN REDUCTASE 1-RELATED-RELATED"/>
    <property type="match status" value="1"/>
</dbReference>
<dbReference type="GO" id="GO:0004791">
    <property type="term" value="F:thioredoxin-disulfide reductase (NADPH) activity"/>
    <property type="evidence" value="ECO:0007669"/>
    <property type="project" value="UniProtKB-UniRule"/>
</dbReference>
<evidence type="ECO:0000256" key="6">
    <source>
        <dbReference type="ARBA" id="ARBA00023157"/>
    </source>
</evidence>
<keyword evidence="5 8" id="KW-0560">Oxidoreductase</keyword>
<evidence type="ECO:0000256" key="8">
    <source>
        <dbReference type="RuleBase" id="RU003880"/>
    </source>
</evidence>
<dbReference type="GO" id="GO:0019430">
    <property type="term" value="P:removal of superoxide radicals"/>
    <property type="evidence" value="ECO:0007669"/>
    <property type="project" value="UniProtKB-UniRule"/>
</dbReference>
<keyword evidence="6" id="KW-1015">Disulfide bond</keyword>
<evidence type="ECO:0000256" key="1">
    <source>
        <dbReference type="ARBA" id="ARBA00009333"/>
    </source>
</evidence>
<dbReference type="AlphaFoldDB" id="A0A9X1U494"/>
<evidence type="ECO:0000256" key="9">
    <source>
        <dbReference type="RuleBase" id="RU003881"/>
    </source>
</evidence>
<dbReference type="PRINTS" id="PR00368">
    <property type="entry name" value="FADPNR"/>
</dbReference>
<evidence type="ECO:0000256" key="5">
    <source>
        <dbReference type="ARBA" id="ARBA00023002"/>
    </source>
</evidence>
<dbReference type="NCBIfam" id="TIGR01292">
    <property type="entry name" value="TRX_reduct"/>
    <property type="match status" value="1"/>
</dbReference>
<keyword evidence="7 8" id="KW-0676">Redox-active center</keyword>
<organism evidence="11 12">
    <name type="scientific">Sphingomonas cremea</name>
    <dbReference type="NCBI Taxonomy" id="2904799"/>
    <lineage>
        <taxon>Bacteria</taxon>
        <taxon>Pseudomonadati</taxon>
        <taxon>Pseudomonadota</taxon>
        <taxon>Alphaproteobacteria</taxon>
        <taxon>Sphingomonadales</taxon>
        <taxon>Sphingomonadaceae</taxon>
        <taxon>Sphingomonas</taxon>
    </lineage>
</organism>
<evidence type="ECO:0000256" key="7">
    <source>
        <dbReference type="ARBA" id="ARBA00023284"/>
    </source>
</evidence>
<keyword evidence="4 8" id="KW-0274">FAD</keyword>
<reference evidence="11" key="1">
    <citation type="submission" date="2022-01" db="EMBL/GenBank/DDBJ databases">
        <authorList>
            <person name="Jo J.-H."/>
            <person name="Im W.-T."/>
        </authorList>
    </citation>
    <scope>NUCLEOTIDE SEQUENCE</scope>
    <source>
        <strain evidence="11">G124</strain>
    </source>
</reference>
<dbReference type="RefSeq" id="WP_235066458.1">
    <property type="nucleotide sequence ID" value="NZ_JAKFGM010000001.1"/>
</dbReference>
<comment type="similarity">
    <text evidence="1 8">Belongs to the class-II pyridine nucleotide-disulfide oxidoreductase family.</text>
</comment>
<protein>
    <recommendedName>
        <fullName evidence="2 8">Thioredoxin reductase</fullName>
        <ecNumber evidence="8">1.8.1.9</ecNumber>
    </recommendedName>
</protein>
<comment type="cofactor">
    <cofactor evidence="9">
        <name>FAD</name>
        <dbReference type="ChEBI" id="CHEBI:57692"/>
    </cofactor>
    <text evidence="9">Binds 1 FAD per subunit.</text>
</comment>
<evidence type="ECO:0000259" key="10">
    <source>
        <dbReference type="Pfam" id="PF07992"/>
    </source>
</evidence>
<keyword evidence="12" id="KW-1185">Reference proteome</keyword>
<evidence type="ECO:0000256" key="4">
    <source>
        <dbReference type="ARBA" id="ARBA00022827"/>
    </source>
</evidence>
<dbReference type="GO" id="GO:0005737">
    <property type="term" value="C:cytoplasm"/>
    <property type="evidence" value="ECO:0007669"/>
    <property type="project" value="InterPro"/>
</dbReference>
<dbReference type="Proteomes" id="UP001139410">
    <property type="component" value="Unassembled WGS sequence"/>
</dbReference>
<evidence type="ECO:0000256" key="3">
    <source>
        <dbReference type="ARBA" id="ARBA00022630"/>
    </source>
</evidence>
<dbReference type="SUPFAM" id="SSF51905">
    <property type="entry name" value="FAD/NAD(P)-binding domain"/>
    <property type="match status" value="1"/>
</dbReference>
<dbReference type="InterPro" id="IPR050097">
    <property type="entry name" value="Ferredoxin-NADP_redctase_2"/>
</dbReference>
<feature type="domain" description="FAD/NAD(P)-binding" evidence="10">
    <location>
        <begin position="8"/>
        <end position="299"/>
    </location>
</feature>
<proteinExistence type="inferred from homology"/>
<gene>
    <name evidence="11" type="primary">trxB</name>
    <name evidence="11" type="ORF">LVY65_02660</name>
</gene>
<accession>A0A9X1U494</accession>
<dbReference type="PROSITE" id="PS00573">
    <property type="entry name" value="PYRIDINE_REDOX_2"/>
    <property type="match status" value="1"/>
</dbReference>
<dbReference type="InterPro" id="IPR023753">
    <property type="entry name" value="FAD/NAD-binding_dom"/>
</dbReference>
<comment type="caution">
    <text evidence="11">The sequence shown here is derived from an EMBL/GenBank/DDBJ whole genome shotgun (WGS) entry which is preliminary data.</text>
</comment>
<dbReference type="PRINTS" id="PR00469">
    <property type="entry name" value="PNDRDTASEII"/>
</dbReference>
<dbReference type="EMBL" id="JAKFGM010000001">
    <property type="protein sequence ID" value="MCF2513971.1"/>
    <property type="molecule type" value="Genomic_DNA"/>
</dbReference>
<name>A0A9X1U494_9SPHN</name>
<evidence type="ECO:0000313" key="12">
    <source>
        <dbReference type="Proteomes" id="UP001139410"/>
    </source>
</evidence>